<comment type="similarity">
    <text evidence="1">Belongs to the short-chain dehydrogenases/reductases (SDR) family.</text>
</comment>
<dbReference type="EMBL" id="VFFF01000004">
    <property type="protein sequence ID" value="TNY30579.1"/>
    <property type="molecule type" value="Genomic_DNA"/>
</dbReference>
<accession>A0A5C5G7A0</accession>
<reference evidence="2 3" key="1">
    <citation type="submission" date="2019-06" db="EMBL/GenBank/DDBJ databases">
        <title>Genome of new Rhodobacteraceae sp. SM1903.</title>
        <authorList>
            <person name="Ren X."/>
        </authorList>
    </citation>
    <scope>NUCLEOTIDE SEQUENCE [LARGE SCALE GENOMIC DNA]</scope>
    <source>
        <strain evidence="2 3">SM1903</strain>
    </source>
</reference>
<protein>
    <submittedName>
        <fullName evidence="2">SDR family oxidoreductase</fullName>
    </submittedName>
</protein>
<dbReference type="SUPFAM" id="SSF51735">
    <property type="entry name" value="NAD(P)-binding Rossmann-fold domains"/>
    <property type="match status" value="1"/>
</dbReference>
<dbReference type="Pfam" id="PF13561">
    <property type="entry name" value="adh_short_C2"/>
    <property type="match status" value="1"/>
</dbReference>
<evidence type="ECO:0000313" key="3">
    <source>
        <dbReference type="Proteomes" id="UP000314011"/>
    </source>
</evidence>
<comment type="caution">
    <text evidence="2">The sequence shown here is derived from an EMBL/GenBank/DDBJ whole genome shotgun (WGS) entry which is preliminary data.</text>
</comment>
<evidence type="ECO:0000256" key="1">
    <source>
        <dbReference type="ARBA" id="ARBA00006484"/>
    </source>
</evidence>
<evidence type="ECO:0000313" key="2">
    <source>
        <dbReference type="EMBL" id="TNY30579.1"/>
    </source>
</evidence>
<dbReference type="AlphaFoldDB" id="A0A5C5G7A0"/>
<dbReference type="Gene3D" id="3.40.50.720">
    <property type="entry name" value="NAD(P)-binding Rossmann-like Domain"/>
    <property type="match status" value="1"/>
</dbReference>
<dbReference type="PANTHER" id="PTHR42879">
    <property type="entry name" value="3-OXOACYL-(ACYL-CARRIER-PROTEIN) REDUCTASE"/>
    <property type="match status" value="1"/>
</dbReference>
<dbReference type="RefSeq" id="WP_140197374.1">
    <property type="nucleotide sequence ID" value="NZ_CP065915.1"/>
</dbReference>
<dbReference type="InterPro" id="IPR036291">
    <property type="entry name" value="NAD(P)-bd_dom_sf"/>
</dbReference>
<dbReference type="OrthoDB" id="9804774at2"/>
<keyword evidence="3" id="KW-1185">Reference proteome</keyword>
<sequence>MDLGLADKTALVLGASRGLGAACARELALEGAQVHAAARNTGAISDWAADLPEGRVIPVELDLSSPQSVAALCERMKATEIDVLVANCGGPKAGPALGRPVEDWQAAWESMALPIVTIANALVPGMTERGFGRVVTIGSSGIESPIPNLALSNGVRGMMAGWSKTLASEVAGLGVTVNMVLPGRIGTDRVAELDAGKARAQGKSAEDVAAASRATIPTGRYGDPAEFAAVVAFLASTRASYVTGSMIRADGGLLKNL</sequence>
<dbReference type="PRINTS" id="PR00081">
    <property type="entry name" value="GDHRDH"/>
</dbReference>
<proteinExistence type="inferred from homology"/>
<dbReference type="InterPro" id="IPR002347">
    <property type="entry name" value="SDR_fam"/>
</dbReference>
<organism evidence="2 3">
    <name type="scientific">Pelagovum pacificum</name>
    <dbReference type="NCBI Taxonomy" id="2588711"/>
    <lineage>
        <taxon>Bacteria</taxon>
        <taxon>Pseudomonadati</taxon>
        <taxon>Pseudomonadota</taxon>
        <taxon>Alphaproteobacteria</taxon>
        <taxon>Rhodobacterales</taxon>
        <taxon>Paracoccaceae</taxon>
        <taxon>Pelagovum</taxon>
    </lineage>
</organism>
<name>A0A5C5G7A0_9RHOB</name>
<dbReference type="InterPro" id="IPR050259">
    <property type="entry name" value="SDR"/>
</dbReference>
<dbReference type="PANTHER" id="PTHR42879:SF6">
    <property type="entry name" value="NADPH-DEPENDENT REDUCTASE BACG"/>
    <property type="match status" value="1"/>
</dbReference>
<dbReference type="Proteomes" id="UP000314011">
    <property type="component" value="Unassembled WGS sequence"/>
</dbReference>
<gene>
    <name evidence="2" type="ORF">FHY64_18525</name>
</gene>